<evidence type="ECO:0000256" key="4">
    <source>
        <dbReference type="SAM" id="Phobius"/>
    </source>
</evidence>
<dbReference type="Pfam" id="PF14689">
    <property type="entry name" value="SPOB_a"/>
    <property type="match status" value="1"/>
</dbReference>
<protein>
    <submittedName>
        <fullName evidence="6">Histidine kinase</fullName>
    </submittedName>
</protein>
<evidence type="ECO:0000256" key="2">
    <source>
        <dbReference type="ARBA" id="ARBA00022679"/>
    </source>
</evidence>
<keyword evidence="3 6" id="KW-0418">Kinase</keyword>
<feature type="domain" description="SpoOB alpha-helical" evidence="5">
    <location>
        <begin position="63"/>
        <end position="116"/>
    </location>
</feature>
<dbReference type="Gene3D" id="1.10.287.130">
    <property type="match status" value="1"/>
</dbReference>
<evidence type="ECO:0000313" key="6">
    <source>
        <dbReference type="EMBL" id="QHT62054.1"/>
    </source>
</evidence>
<keyword evidence="1" id="KW-0597">Phosphoprotein</keyword>
<feature type="transmembrane region" description="Helical" evidence="4">
    <location>
        <begin position="6"/>
        <end position="22"/>
    </location>
</feature>
<organism evidence="6 7">
    <name type="scientific">Paenibacillus lycopersici</name>
    <dbReference type="NCBI Taxonomy" id="2704462"/>
    <lineage>
        <taxon>Bacteria</taxon>
        <taxon>Bacillati</taxon>
        <taxon>Bacillota</taxon>
        <taxon>Bacilli</taxon>
        <taxon>Bacillales</taxon>
        <taxon>Paenibacillaceae</taxon>
        <taxon>Paenibacillus</taxon>
    </lineage>
</organism>
<keyword evidence="7" id="KW-1185">Reference proteome</keyword>
<dbReference type="RefSeq" id="WP_162358489.1">
    <property type="nucleotide sequence ID" value="NZ_CP048209.1"/>
</dbReference>
<evidence type="ECO:0000256" key="1">
    <source>
        <dbReference type="ARBA" id="ARBA00022553"/>
    </source>
</evidence>
<keyword evidence="4" id="KW-0812">Transmembrane</keyword>
<keyword evidence="4" id="KW-0472">Membrane</keyword>
<dbReference type="KEGG" id="plyc:GXP70_20120"/>
<dbReference type="Proteomes" id="UP000476064">
    <property type="component" value="Chromosome"/>
</dbReference>
<dbReference type="GO" id="GO:0000155">
    <property type="term" value="F:phosphorelay sensor kinase activity"/>
    <property type="evidence" value="ECO:0007669"/>
    <property type="project" value="InterPro"/>
</dbReference>
<dbReference type="InterPro" id="IPR016120">
    <property type="entry name" value="Sig_transdc_His_kin_SpoOB"/>
</dbReference>
<evidence type="ECO:0000313" key="7">
    <source>
        <dbReference type="Proteomes" id="UP000476064"/>
    </source>
</evidence>
<sequence>MNRTRYYAASSVILPAAAVLIWPAHRWLLAVFLAWTLAAAAWWMRSLAREQAGQLERLEQTMQQKAITTLNHHRHDWMNDLQIIYGYSRMGKTDKTIQCVEQIKERMTTESKIAKLGIPSLVLFLQSFRTMTNAMVIDLDIDGELNLASLFPESKERAANAIIELIQAYRSAAASSDGHAARLLVDVSADEETLHMAFHLDGELKSGSEWKTNCERALQGSPLHMAGVDDGKGMLMLEAQLGN</sequence>
<keyword evidence="4" id="KW-1133">Transmembrane helix</keyword>
<dbReference type="EMBL" id="CP048209">
    <property type="protein sequence ID" value="QHT62054.1"/>
    <property type="molecule type" value="Genomic_DNA"/>
</dbReference>
<name>A0A6C0G3S0_9BACL</name>
<reference evidence="6 7" key="1">
    <citation type="submission" date="2020-01" db="EMBL/GenBank/DDBJ databases">
        <title>Paenibacillus sp. nov., isolated from tomato rhizosphere.</title>
        <authorList>
            <person name="Weon H.-Y."/>
            <person name="Lee S.A."/>
        </authorList>
    </citation>
    <scope>NUCLEOTIDE SEQUENCE [LARGE SCALE GENOMIC DNA]</scope>
    <source>
        <strain evidence="6 7">12200R-189</strain>
    </source>
</reference>
<gene>
    <name evidence="6" type="ORF">GXP70_20120</name>
</gene>
<dbReference type="InterPro" id="IPR039506">
    <property type="entry name" value="SPOB_a"/>
</dbReference>
<accession>A0A6C0G3S0</accession>
<keyword evidence="2" id="KW-0808">Transferase</keyword>
<dbReference type="AlphaFoldDB" id="A0A6C0G3S0"/>
<proteinExistence type="predicted"/>
<dbReference type="SUPFAM" id="SSF55890">
    <property type="entry name" value="Sporulation response regulatory protein Spo0B"/>
    <property type="match status" value="1"/>
</dbReference>
<evidence type="ECO:0000256" key="3">
    <source>
        <dbReference type="ARBA" id="ARBA00022777"/>
    </source>
</evidence>
<evidence type="ECO:0000259" key="5">
    <source>
        <dbReference type="Pfam" id="PF14689"/>
    </source>
</evidence>